<feature type="region of interest" description="Disordered" evidence="1">
    <location>
        <begin position="120"/>
        <end position="154"/>
    </location>
</feature>
<reference evidence="2 3" key="1">
    <citation type="submission" date="2024-02" db="EMBL/GenBank/DDBJ databases">
        <title>Deinococcus carri NBRC 110142.</title>
        <authorList>
            <person name="Ichikawa N."/>
            <person name="Katano-Makiyama Y."/>
            <person name="Hidaka K."/>
        </authorList>
    </citation>
    <scope>NUCLEOTIDE SEQUENCE [LARGE SCALE GENOMIC DNA]</scope>
    <source>
        <strain evidence="2 3">NBRC 110142</strain>
    </source>
</reference>
<protein>
    <recommendedName>
        <fullName evidence="4">Terminase small subunit</fullName>
    </recommendedName>
</protein>
<comment type="caution">
    <text evidence="2">The sequence shown here is derived from an EMBL/GenBank/DDBJ whole genome shotgun (WGS) entry which is preliminary data.</text>
</comment>
<dbReference type="RefSeq" id="WP_345462534.1">
    <property type="nucleotide sequence ID" value="NZ_BAABRP010000002.1"/>
</dbReference>
<evidence type="ECO:0008006" key="4">
    <source>
        <dbReference type="Google" id="ProtNLM"/>
    </source>
</evidence>
<keyword evidence="3" id="KW-1185">Reference proteome</keyword>
<feature type="compositionally biased region" description="Basic and acidic residues" evidence="1">
    <location>
        <begin position="120"/>
        <end position="132"/>
    </location>
</feature>
<gene>
    <name evidence="2" type="ORF">Dcar01_01242</name>
</gene>
<evidence type="ECO:0000313" key="3">
    <source>
        <dbReference type="Proteomes" id="UP001401887"/>
    </source>
</evidence>
<name>A0ABP9W942_9DEIO</name>
<accession>A0ABP9W942</accession>
<organism evidence="2 3">
    <name type="scientific">Deinococcus carri</name>
    <dbReference type="NCBI Taxonomy" id="1211323"/>
    <lineage>
        <taxon>Bacteria</taxon>
        <taxon>Thermotogati</taxon>
        <taxon>Deinococcota</taxon>
        <taxon>Deinococci</taxon>
        <taxon>Deinococcales</taxon>
        <taxon>Deinococcaceae</taxon>
        <taxon>Deinococcus</taxon>
    </lineage>
</organism>
<evidence type="ECO:0000313" key="2">
    <source>
        <dbReference type="EMBL" id="GAA5512528.1"/>
    </source>
</evidence>
<dbReference type="EMBL" id="BAABRP010000002">
    <property type="protein sequence ID" value="GAA5512528.1"/>
    <property type="molecule type" value="Genomic_DNA"/>
</dbReference>
<proteinExistence type="predicted"/>
<sequence>METDSKRDLELEGKAVRRLSEVILSLPDEAARRFLAAYDEAYAQAVFEAVYLRETLPAKISGSTARRDELIEVTPAFERWERRTRACVLDTSPHADVSTSLDELQKGDASFAELAKARRDATLAQGKAERGPRRSGKKSKPRGGAAKRPEAKAA</sequence>
<evidence type="ECO:0000256" key="1">
    <source>
        <dbReference type="SAM" id="MobiDB-lite"/>
    </source>
</evidence>
<dbReference type="Proteomes" id="UP001401887">
    <property type="component" value="Unassembled WGS sequence"/>
</dbReference>